<accession>A0A401Z3K6</accession>
<keyword evidence="4" id="KW-1185">Reference proteome</keyword>
<feature type="transmembrane region" description="Helical" evidence="2">
    <location>
        <begin position="181"/>
        <end position="201"/>
    </location>
</feature>
<organism evidence="3 4">
    <name type="scientific">Embleya hyalina</name>
    <dbReference type="NCBI Taxonomy" id="516124"/>
    <lineage>
        <taxon>Bacteria</taxon>
        <taxon>Bacillati</taxon>
        <taxon>Actinomycetota</taxon>
        <taxon>Actinomycetes</taxon>
        <taxon>Kitasatosporales</taxon>
        <taxon>Streptomycetaceae</taxon>
        <taxon>Embleya</taxon>
    </lineage>
</organism>
<feature type="compositionally biased region" description="Polar residues" evidence="1">
    <location>
        <begin position="38"/>
        <end position="48"/>
    </location>
</feature>
<dbReference type="AlphaFoldDB" id="A0A401Z3K6"/>
<keyword evidence="2" id="KW-0812">Transmembrane</keyword>
<evidence type="ECO:0000313" key="4">
    <source>
        <dbReference type="Proteomes" id="UP000286931"/>
    </source>
</evidence>
<evidence type="ECO:0000256" key="2">
    <source>
        <dbReference type="SAM" id="Phobius"/>
    </source>
</evidence>
<reference evidence="3 4" key="1">
    <citation type="submission" date="2018-12" db="EMBL/GenBank/DDBJ databases">
        <title>Draft genome sequence of Embleya hyalina NBRC 13850T.</title>
        <authorList>
            <person name="Komaki H."/>
            <person name="Hosoyama A."/>
            <person name="Kimura A."/>
            <person name="Ichikawa N."/>
            <person name="Tamura T."/>
        </authorList>
    </citation>
    <scope>NUCLEOTIDE SEQUENCE [LARGE SCALE GENOMIC DNA]</scope>
    <source>
        <strain evidence="3 4">NBRC 13850</strain>
    </source>
</reference>
<sequence>MLRVLDDRRDDGDDVAGGGSAPAGTLIESRRPDAAETTGGSDATPRTTSKADRGGVRGVLWSAPWQLLLFLWRTLCGEWRGIVADPVRQLWRSRGKGLALAVVASSAVIFFHAIGQTPAGKTVVRLVGGVSADLPLWLALLRTPISLFVPALNLPVWAGITQLFLAFAIAQLSLGVGRTLMVAYVTTLAGTMGARIMIAIGPDHALGLPSSAAHVLDTGPSAAVVGLFTYLSIIHRAPILFTITGGSMVLESIILPNLAGREHLIAVGAAIVLGLLAGRTRPGWLAWTDGPRERVRAVVAVPVAGVRTFGAMPRVWLRARRDARRGSRAVPVGRVDLSKADLDRVVAGRARENA</sequence>
<feature type="region of interest" description="Disordered" evidence="1">
    <location>
        <begin position="1"/>
        <end position="52"/>
    </location>
</feature>
<feature type="transmembrane region" description="Helical" evidence="2">
    <location>
        <begin position="145"/>
        <end position="169"/>
    </location>
</feature>
<comment type="caution">
    <text evidence="3">The sequence shown here is derived from an EMBL/GenBank/DDBJ whole genome shotgun (WGS) entry which is preliminary data.</text>
</comment>
<dbReference type="Proteomes" id="UP000286931">
    <property type="component" value="Unassembled WGS sequence"/>
</dbReference>
<dbReference type="RefSeq" id="WP_126643049.1">
    <property type="nucleotide sequence ID" value="NZ_BIFH01000048.1"/>
</dbReference>
<gene>
    <name evidence="3" type="ORF">EHYA_09193</name>
</gene>
<dbReference type="EMBL" id="BIFH01000048">
    <property type="protein sequence ID" value="GCE01427.1"/>
    <property type="molecule type" value="Genomic_DNA"/>
</dbReference>
<feature type="compositionally biased region" description="Basic and acidic residues" evidence="1">
    <location>
        <begin position="1"/>
        <end position="11"/>
    </location>
</feature>
<keyword evidence="2" id="KW-1133">Transmembrane helix</keyword>
<evidence type="ECO:0000313" key="3">
    <source>
        <dbReference type="EMBL" id="GCE01427.1"/>
    </source>
</evidence>
<dbReference type="OrthoDB" id="4311397at2"/>
<feature type="transmembrane region" description="Helical" evidence="2">
    <location>
        <begin position="221"/>
        <end position="246"/>
    </location>
</feature>
<protein>
    <submittedName>
        <fullName evidence="3">Uncharacterized protein</fullName>
    </submittedName>
</protein>
<feature type="transmembrane region" description="Helical" evidence="2">
    <location>
        <begin position="97"/>
        <end position="115"/>
    </location>
</feature>
<proteinExistence type="predicted"/>
<evidence type="ECO:0000256" key="1">
    <source>
        <dbReference type="SAM" id="MobiDB-lite"/>
    </source>
</evidence>
<keyword evidence="2" id="KW-0472">Membrane</keyword>
<name>A0A401Z3K6_9ACTN</name>